<reference evidence="1" key="1">
    <citation type="submission" date="2019-04" db="EMBL/GenBank/DDBJ databases">
        <authorList>
            <person name="Brambilla D."/>
        </authorList>
    </citation>
    <scope>NUCLEOTIDE SEQUENCE</scope>
    <source>
        <strain evidence="1">BAL1</strain>
    </source>
</reference>
<name>A0A486XN66_9GAMM</name>
<dbReference type="EMBL" id="CAAJGR010000077">
    <property type="protein sequence ID" value="VHO02827.1"/>
    <property type="molecule type" value="Genomic_DNA"/>
</dbReference>
<dbReference type="InterPro" id="IPR019198">
    <property type="entry name" value="Beta_propeller_containing"/>
</dbReference>
<gene>
    <name evidence="1" type="ORF">BAL341_1032</name>
</gene>
<organism evidence="1">
    <name type="scientific">Rheinheimera sp. BAL341</name>
    <dbReference type="NCBI Taxonomy" id="1708203"/>
    <lineage>
        <taxon>Bacteria</taxon>
        <taxon>Pseudomonadati</taxon>
        <taxon>Pseudomonadota</taxon>
        <taxon>Gammaproteobacteria</taxon>
        <taxon>Chromatiales</taxon>
        <taxon>Chromatiaceae</taxon>
        <taxon>Rheinheimera</taxon>
    </lineage>
</organism>
<proteinExistence type="predicted"/>
<sequence length="618" mass="67361">MRITILVAATAALTACGGSESDESAQAQLWQVSTARTSEAPLTQVSGQPLARYLKYGLYAQAAVTIPDGAIPSPADPSVSGTNLITAGVDEADRVKYAGQVLYVSGWQQETEQPYIKRWQRNADSSLTAMEPLQLAAQLQQVHGIYADEGLLAVLGDDGYANIGLPIAMPGWGMANAKTSVQLFQQGTSVYQLEFDGNLIDSRRTAEALWLVSRYQPEVAGYKPYAASVADKQSNMLVLENASLTDLLPKRRLNAGLPEPMVASQQCYLPADSQANEGSSQMVLLTRIATEAPYQTETSCILASVADFYMSTTNLYLHGSVNYESHSRTVLHKFSLGDSAVGYKASGAVDGFIGGSQRAFMLYEKQQQLMLLTSNWGDNGLSHQLQVLQQNGDSLNIVAQLPNDQQPDQVIGKPGEDIYAVRFIGDRAYVVTFERTDPLYTLDISDPLQPAIIGELEIPGYSAYLHSISDDLLWGLGQQIEIDEQGNPIWQSAGAKIALFNVAANDAVVQDELVLTAQFSPLEYQHHSLALAKQDDVTRMAIPLSRYADTGEQVSLLTLEVTANGTMQKTGELLVESIPYSSSWDARTVLINNDIYFVVGDKVLHSQWQQPEQVLAQY</sequence>
<evidence type="ECO:0000313" key="1">
    <source>
        <dbReference type="EMBL" id="VHO02827.1"/>
    </source>
</evidence>
<dbReference type="AlphaFoldDB" id="A0A486XN66"/>
<accession>A0A486XN66</accession>
<dbReference type="Pfam" id="PF09826">
    <property type="entry name" value="Beta_propel"/>
    <property type="match status" value="1"/>
</dbReference>
<dbReference type="PROSITE" id="PS51257">
    <property type="entry name" value="PROKAR_LIPOPROTEIN"/>
    <property type="match status" value="1"/>
</dbReference>
<protein>
    <submittedName>
        <fullName evidence="1">Uncharacterized protein</fullName>
    </submittedName>
</protein>